<evidence type="ECO:0000259" key="6">
    <source>
        <dbReference type="PROSITE" id="PS51192"/>
    </source>
</evidence>
<dbReference type="PROSITE" id="PS51194">
    <property type="entry name" value="HELICASE_CTER"/>
    <property type="match status" value="1"/>
</dbReference>
<evidence type="ECO:0000256" key="4">
    <source>
        <dbReference type="ARBA" id="ARBA00022840"/>
    </source>
</evidence>
<dbReference type="InterPro" id="IPR007502">
    <property type="entry name" value="Helicase-assoc_dom"/>
</dbReference>
<keyword evidence="4" id="KW-0067">ATP-binding</keyword>
<dbReference type="GO" id="GO:0005524">
    <property type="term" value="F:ATP binding"/>
    <property type="evidence" value="ECO:0007669"/>
    <property type="project" value="UniProtKB-KW"/>
</dbReference>
<evidence type="ECO:0000256" key="5">
    <source>
        <dbReference type="SAM" id="MobiDB-lite"/>
    </source>
</evidence>
<evidence type="ECO:0000313" key="9">
    <source>
        <dbReference type="Proteomes" id="UP000694255"/>
    </source>
</evidence>
<dbReference type="PANTHER" id="PTHR18934:SF267">
    <property type="entry name" value="ATP-DEPENDENT RNA HELICASE YLR419W-RELATED"/>
    <property type="match status" value="1"/>
</dbReference>
<protein>
    <recommendedName>
        <fullName evidence="10">RNA helicase</fullName>
    </recommendedName>
</protein>
<dbReference type="InterPro" id="IPR011709">
    <property type="entry name" value="DEAD-box_helicase_OB_fold"/>
</dbReference>
<dbReference type="SMART" id="SM00847">
    <property type="entry name" value="HA2"/>
    <property type="match status" value="1"/>
</dbReference>
<dbReference type="Pfam" id="PF26026">
    <property type="entry name" value="RNA_hel_CTD"/>
    <property type="match status" value="1"/>
</dbReference>
<evidence type="ECO:0000256" key="2">
    <source>
        <dbReference type="ARBA" id="ARBA00022801"/>
    </source>
</evidence>
<dbReference type="CDD" id="cd17917">
    <property type="entry name" value="DEXHc_RHA-like"/>
    <property type="match status" value="1"/>
</dbReference>
<evidence type="ECO:0000313" key="8">
    <source>
        <dbReference type="EMBL" id="KAG7665716.1"/>
    </source>
</evidence>
<dbReference type="InterPro" id="IPR001650">
    <property type="entry name" value="Helicase_C-like"/>
</dbReference>
<dbReference type="GO" id="GO:0003723">
    <property type="term" value="F:RNA binding"/>
    <property type="evidence" value="ECO:0007669"/>
    <property type="project" value="TreeGrafter"/>
</dbReference>
<dbReference type="InterPro" id="IPR059023">
    <property type="entry name" value="RNA_hel_CTD"/>
</dbReference>
<dbReference type="Pfam" id="PF00270">
    <property type="entry name" value="DEAD"/>
    <property type="match status" value="1"/>
</dbReference>
<evidence type="ECO:0008006" key="10">
    <source>
        <dbReference type="Google" id="ProtNLM"/>
    </source>
</evidence>
<name>A0A8J5URN9_9ASCO</name>
<keyword evidence="1" id="KW-0547">Nucleotide-binding</keyword>
<dbReference type="Proteomes" id="UP000694255">
    <property type="component" value="Unassembled WGS sequence"/>
</dbReference>
<comment type="caution">
    <text evidence="8">The sequence shown here is derived from an EMBL/GenBank/DDBJ whole genome shotgun (WGS) entry which is preliminary data.</text>
</comment>
<dbReference type="GO" id="GO:0004386">
    <property type="term" value="F:helicase activity"/>
    <property type="evidence" value="ECO:0007669"/>
    <property type="project" value="TreeGrafter"/>
</dbReference>
<dbReference type="PROSITE" id="PS00690">
    <property type="entry name" value="DEAH_ATP_HELICASE"/>
    <property type="match status" value="1"/>
</dbReference>
<dbReference type="InterPro" id="IPR011545">
    <property type="entry name" value="DEAD/DEAH_box_helicase_dom"/>
</dbReference>
<evidence type="ECO:0000256" key="3">
    <source>
        <dbReference type="ARBA" id="ARBA00022806"/>
    </source>
</evidence>
<dbReference type="SMART" id="SM00490">
    <property type="entry name" value="HELICc"/>
    <property type="match status" value="1"/>
</dbReference>
<organism evidence="8 9">
    <name type="scientific">[Candida] subhashii</name>
    <dbReference type="NCBI Taxonomy" id="561895"/>
    <lineage>
        <taxon>Eukaryota</taxon>
        <taxon>Fungi</taxon>
        <taxon>Dikarya</taxon>
        <taxon>Ascomycota</taxon>
        <taxon>Saccharomycotina</taxon>
        <taxon>Pichiomycetes</taxon>
        <taxon>Debaryomycetaceae</taxon>
        <taxon>Spathaspora</taxon>
    </lineage>
</organism>
<dbReference type="PANTHER" id="PTHR18934">
    <property type="entry name" value="ATP-DEPENDENT RNA HELICASE"/>
    <property type="match status" value="1"/>
</dbReference>
<feature type="region of interest" description="Disordered" evidence="5">
    <location>
        <begin position="32"/>
        <end position="61"/>
    </location>
</feature>
<keyword evidence="2" id="KW-0378">Hydrolase</keyword>
<dbReference type="GO" id="GO:0008186">
    <property type="term" value="F:ATP-dependent activity, acting on RNA"/>
    <property type="evidence" value="ECO:0007669"/>
    <property type="project" value="UniProtKB-ARBA"/>
</dbReference>
<feature type="domain" description="Helicase ATP-binding" evidence="6">
    <location>
        <begin position="102"/>
        <end position="281"/>
    </location>
</feature>
<dbReference type="EMBL" id="JAGSYN010000047">
    <property type="protein sequence ID" value="KAG7665716.1"/>
    <property type="molecule type" value="Genomic_DNA"/>
</dbReference>
<evidence type="ECO:0000259" key="7">
    <source>
        <dbReference type="PROSITE" id="PS51194"/>
    </source>
</evidence>
<dbReference type="GeneID" id="73467537"/>
<dbReference type="CDD" id="cd18791">
    <property type="entry name" value="SF2_C_RHA"/>
    <property type="match status" value="1"/>
</dbReference>
<reference evidence="8 9" key="1">
    <citation type="journal article" date="2021" name="DNA Res.">
        <title>Genome analysis of Candida subhashii reveals its hybrid nature and dual mitochondrial genome conformations.</title>
        <authorList>
            <person name="Mixao V."/>
            <person name="Hegedusova E."/>
            <person name="Saus E."/>
            <person name="Pryszcz L.P."/>
            <person name="Cillingova A."/>
            <person name="Nosek J."/>
            <person name="Gabaldon T."/>
        </authorList>
    </citation>
    <scope>NUCLEOTIDE SEQUENCE [LARGE SCALE GENOMIC DNA]</scope>
    <source>
        <strain evidence="8 9">CBS 10753</strain>
    </source>
</reference>
<dbReference type="GO" id="GO:0016787">
    <property type="term" value="F:hydrolase activity"/>
    <property type="evidence" value="ECO:0007669"/>
    <property type="project" value="UniProtKB-KW"/>
</dbReference>
<keyword evidence="3" id="KW-0347">Helicase</keyword>
<dbReference type="SMART" id="SM00487">
    <property type="entry name" value="DEXDc"/>
    <property type="match status" value="1"/>
</dbReference>
<keyword evidence="9" id="KW-1185">Reference proteome</keyword>
<dbReference type="Pfam" id="PF07717">
    <property type="entry name" value="OB_NTP_bind"/>
    <property type="match status" value="1"/>
</dbReference>
<dbReference type="OrthoDB" id="5600252at2759"/>
<dbReference type="InterPro" id="IPR002464">
    <property type="entry name" value="DNA/RNA_helicase_DEAH_CS"/>
</dbReference>
<dbReference type="Pfam" id="PF00271">
    <property type="entry name" value="Helicase_C"/>
    <property type="match status" value="1"/>
</dbReference>
<proteinExistence type="predicted"/>
<accession>A0A8J5URN9</accession>
<feature type="domain" description="Helicase C-terminal" evidence="7">
    <location>
        <begin position="337"/>
        <end position="507"/>
    </location>
</feature>
<dbReference type="AlphaFoldDB" id="A0A8J5URN9"/>
<dbReference type="RefSeq" id="XP_049265948.1">
    <property type="nucleotide sequence ID" value="XM_049410442.1"/>
</dbReference>
<dbReference type="Pfam" id="PF21010">
    <property type="entry name" value="HA2_C"/>
    <property type="match status" value="1"/>
</dbReference>
<feature type="compositionally biased region" description="Low complexity" evidence="5">
    <location>
        <begin position="40"/>
        <end position="51"/>
    </location>
</feature>
<sequence>MVGECMIFSIMEWLEENIARIIKDPGQLVTGSISRKPLQSKNTNTSTTISKAGSSRRTNTLSKREIDEIKSSHIKRASSSELQSSIKKRSKLPAWEKQQELVSIINSNKVTLITGETGSGKSTQCVQFILDHLNSQEDFQTNIVCTQPRRISTIGLAERVSEERVDRLGNETGYIIRGENKTNSKTRISFVTTGVLLRMLQSFLASGADNSSTNKSTVFDNLGYIFIDEVHERSVDGDFLLIILKKISSSFKNLKIVLMSATIDPEKFMNFFNSPLKHVHIEGRTFPIKDYYLDDILQELDYSFETYDGEIVKPSADSHFFKSGSLNYDLIARLALHIDEKLNKENNTGSILIFLPGIMEINQCLRTINKLFDQEGKQVMSLPLHSALTSNEQRRVFKFPPKNTRKIVISTNVAETSITIPDCVVVIDTGRSKTMFFDTKLNTTKLIENWCSQAEIGQRRGRSGRITNGNCYHLYTKETVESMLLQPIPEIKRTRLENLYLIVKAMGINKVEEFLNSGLDAPDQSSLVKSKKFLHDLGALIDDSLSSLGKYLSYLPTDPQSGKLLILGCIFGCLDICLTLAAISSTGSPFINSFDERDKIKQVQRTFAESNGDFIGMANAFTTYQEMKDNGANTKKFLSSNYLSYTTMNEISSTRSQYVSLLMDLGFVPLHYKRSGEQYQQLNRNCKNYPMIRSIITGAFYPQVARVQFPDPKFFKSAQGSVAIDPDAKKIRFWVRNEQYIEQLQSEKMTENEQLPASRVFIHPSSVIFNDSNSDFTVDEEFLSKISNEDGSIDYQQARELMNLKPQAPKSSASAQTLRSSFVVFRSSHHTSKLYVRDITPTSTFATLLFGGDINYNLTVDIMRGQTSPGIVLDSWLPIRTWCKNGVLIKRLRKLLDGLIEDKLSNPHYIDTEDLGANIDEDIFQIVEKVVCL</sequence>
<evidence type="ECO:0000256" key="1">
    <source>
        <dbReference type="ARBA" id="ARBA00022741"/>
    </source>
</evidence>
<feature type="compositionally biased region" description="Polar residues" evidence="5">
    <location>
        <begin position="52"/>
        <end position="61"/>
    </location>
</feature>
<dbReference type="GO" id="GO:1990904">
    <property type="term" value="C:ribonucleoprotein complex"/>
    <property type="evidence" value="ECO:0007669"/>
    <property type="project" value="UniProtKB-ARBA"/>
</dbReference>
<gene>
    <name evidence="8" type="ORF">J8A68_000736</name>
</gene>
<dbReference type="PROSITE" id="PS51192">
    <property type="entry name" value="HELICASE_ATP_BIND_1"/>
    <property type="match status" value="1"/>
</dbReference>
<dbReference type="InterPro" id="IPR014001">
    <property type="entry name" value="Helicase_ATP-bd"/>
</dbReference>